<dbReference type="GO" id="GO:0070401">
    <property type="term" value="F:NADP+ binding"/>
    <property type="evidence" value="ECO:0007669"/>
    <property type="project" value="UniProtKB-ARBA"/>
</dbReference>
<evidence type="ECO:0000313" key="10">
    <source>
        <dbReference type="EMBL" id="MCK9688637.1"/>
    </source>
</evidence>
<evidence type="ECO:0000256" key="2">
    <source>
        <dbReference type="ARBA" id="ARBA00009539"/>
    </source>
</evidence>
<evidence type="ECO:0000256" key="8">
    <source>
        <dbReference type="PIRNR" id="PIRNR000194"/>
    </source>
</evidence>
<keyword evidence="4 8" id="KW-0554">One-carbon metabolism</keyword>
<comment type="pathway">
    <text evidence="1 8">Cofactor biosynthesis; tetrahydrofolate biosynthesis; 5,6,7,8-tetrahydrofolate from 7,8-dihydrofolate: step 1/1.</text>
</comment>
<dbReference type="GO" id="GO:0005829">
    <property type="term" value="C:cytosol"/>
    <property type="evidence" value="ECO:0007669"/>
    <property type="project" value="TreeGrafter"/>
</dbReference>
<dbReference type="GO" id="GO:0046452">
    <property type="term" value="P:dihydrofolate metabolic process"/>
    <property type="evidence" value="ECO:0007669"/>
    <property type="project" value="TreeGrafter"/>
</dbReference>
<dbReference type="FunFam" id="3.40.430.10:FF:000001">
    <property type="entry name" value="Dihydrofolate reductase"/>
    <property type="match status" value="1"/>
</dbReference>
<dbReference type="InterPro" id="IPR001796">
    <property type="entry name" value="DHFR_dom"/>
</dbReference>
<dbReference type="Gene3D" id="3.40.430.10">
    <property type="entry name" value="Dihydrofolate Reductase, subunit A"/>
    <property type="match status" value="1"/>
</dbReference>
<dbReference type="RefSeq" id="WP_275684682.1">
    <property type="nucleotide sequence ID" value="NZ_JAJLJH010000009.1"/>
</dbReference>
<dbReference type="CDD" id="cd00209">
    <property type="entry name" value="DHFR"/>
    <property type="match status" value="1"/>
</dbReference>
<evidence type="ECO:0000256" key="1">
    <source>
        <dbReference type="ARBA" id="ARBA00004903"/>
    </source>
</evidence>
<proteinExistence type="inferred from homology"/>
<comment type="similarity">
    <text evidence="2 8">Belongs to the dihydrofolate reductase family.</text>
</comment>
<keyword evidence="11" id="KW-1185">Reference proteome</keyword>
<dbReference type="GO" id="GO:0004146">
    <property type="term" value="F:dihydrofolate reductase activity"/>
    <property type="evidence" value="ECO:0007669"/>
    <property type="project" value="UniProtKB-EC"/>
</dbReference>
<dbReference type="EMBL" id="JAJLJH010000009">
    <property type="protein sequence ID" value="MCK9688637.1"/>
    <property type="molecule type" value="Genomic_DNA"/>
</dbReference>
<dbReference type="PIRSF" id="PIRSF000194">
    <property type="entry name" value="DHFR"/>
    <property type="match status" value="1"/>
</dbReference>
<dbReference type="AlphaFoldDB" id="A0A9X2C1X0"/>
<evidence type="ECO:0000256" key="5">
    <source>
        <dbReference type="ARBA" id="ARBA00022857"/>
    </source>
</evidence>
<comment type="function">
    <text evidence="7 8">Key enzyme in folate metabolism. Catalyzes an essential reaction for de novo glycine and purine synthesis, and for DNA precursor synthesis.</text>
</comment>
<dbReference type="PRINTS" id="PR00070">
    <property type="entry name" value="DHFR"/>
</dbReference>
<dbReference type="GO" id="GO:0046655">
    <property type="term" value="P:folic acid metabolic process"/>
    <property type="evidence" value="ECO:0007669"/>
    <property type="project" value="TreeGrafter"/>
</dbReference>
<comment type="caution">
    <text evidence="10">The sequence shown here is derived from an EMBL/GenBank/DDBJ whole genome shotgun (WGS) entry which is preliminary data.</text>
</comment>
<dbReference type="InterPro" id="IPR012259">
    <property type="entry name" value="DHFR"/>
</dbReference>
<keyword evidence="5 8" id="KW-0521">NADP</keyword>
<feature type="domain" description="DHFR" evidence="9">
    <location>
        <begin position="2"/>
        <end position="170"/>
    </location>
</feature>
<organism evidence="10 11">
    <name type="scientific">Scleromatobacter humisilvae</name>
    <dbReference type="NCBI Taxonomy" id="2897159"/>
    <lineage>
        <taxon>Bacteria</taxon>
        <taxon>Pseudomonadati</taxon>
        <taxon>Pseudomonadota</taxon>
        <taxon>Betaproteobacteria</taxon>
        <taxon>Burkholderiales</taxon>
        <taxon>Sphaerotilaceae</taxon>
        <taxon>Scleromatobacter</taxon>
    </lineage>
</organism>
<evidence type="ECO:0000259" key="9">
    <source>
        <dbReference type="PROSITE" id="PS51330"/>
    </source>
</evidence>
<dbReference type="Pfam" id="PF00186">
    <property type="entry name" value="DHFR_1"/>
    <property type="match status" value="1"/>
</dbReference>
<dbReference type="PANTHER" id="PTHR48069:SF3">
    <property type="entry name" value="DIHYDROFOLATE REDUCTASE"/>
    <property type="match status" value="1"/>
</dbReference>
<gene>
    <name evidence="10" type="ORF">LPC04_23245</name>
</gene>
<dbReference type="GO" id="GO:0046654">
    <property type="term" value="P:tetrahydrofolate biosynthetic process"/>
    <property type="evidence" value="ECO:0007669"/>
    <property type="project" value="InterPro"/>
</dbReference>
<comment type="catalytic activity">
    <reaction evidence="8">
        <text>(6S)-5,6,7,8-tetrahydrofolate + NADP(+) = 7,8-dihydrofolate + NADPH + H(+)</text>
        <dbReference type="Rhea" id="RHEA:15009"/>
        <dbReference type="ChEBI" id="CHEBI:15378"/>
        <dbReference type="ChEBI" id="CHEBI:57451"/>
        <dbReference type="ChEBI" id="CHEBI:57453"/>
        <dbReference type="ChEBI" id="CHEBI:57783"/>
        <dbReference type="ChEBI" id="CHEBI:58349"/>
        <dbReference type="EC" id="1.5.1.3"/>
    </reaction>
</comment>
<dbReference type="InterPro" id="IPR024072">
    <property type="entry name" value="DHFR-like_dom_sf"/>
</dbReference>
<reference evidence="10" key="1">
    <citation type="submission" date="2021-11" db="EMBL/GenBank/DDBJ databases">
        <title>BS-T2-15 a new species belonging to the Comamonadaceae family isolated from the soil of a French oak forest.</title>
        <authorList>
            <person name="Mieszkin S."/>
            <person name="Alain K."/>
        </authorList>
    </citation>
    <scope>NUCLEOTIDE SEQUENCE</scope>
    <source>
        <strain evidence="10">BS-T2-15</strain>
    </source>
</reference>
<dbReference type="Proteomes" id="UP001139353">
    <property type="component" value="Unassembled WGS sequence"/>
</dbReference>
<dbReference type="SUPFAM" id="SSF53597">
    <property type="entry name" value="Dihydrofolate reductase-like"/>
    <property type="match status" value="1"/>
</dbReference>
<evidence type="ECO:0000256" key="6">
    <source>
        <dbReference type="ARBA" id="ARBA00023002"/>
    </source>
</evidence>
<sequence>MKVTLIAAVARNGVIGHGNELLWKLPEDMAFFKRTTLGNPVIMGRKTWDSIPKRFRPLPGRSNIVVTRQAGWQADGALVAHGFEEALELALESVATNPHGLRAFVIGGAELYALALPHADELVLTEIDRDFDGDARFPTWPREHFVETGRERHHADAPNDFDFAFVTYRRTHAAR</sequence>
<dbReference type="EC" id="1.5.1.3" evidence="3 8"/>
<protein>
    <recommendedName>
        <fullName evidence="3 8">Dihydrofolate reductase</fullName>
        <ecNumber evidence="3 8">1.5.1.3</ecNumber>
    </recommendedName>
</protein>
<evidence type="ECO:0000256" key="4">
    <source>
        <dbReference type="ARBA" id="ARBA00022563"/>
    </source>
</evidence>
<dbReference type="PROSITE" id="PS51330">
    <property type="entry name" value="DHFR_2"/>
    <property type="match status" value="1"/>
</dbReference>
<name>A0A9X2C1X0_9BURK</name>
<keyword evidence="6 8" id="KW-0560">Oxidoreductase</keyword>
<dbReference type="PANTHER" id="PTHR48069">
    <property type="entry name" value="DIHYDROFOLATE REDUCTASE"/>
    <property type="match status" value="1"/>
</dbReference>
<evidence type="ECO:0000256" key="7">
    <source>
        <dbReference type="ARBA" id="ARBA00025067"/>
    </source>
</evidence>
<evidence type="ECO:0000256" key="3">
    <source>
        <dbReference type="ARBA" id="ARBA00012856"/>
    </source>
</evidence>
<accession>A0A9X2C1X0</accession>
<dbReference type="GO" id="GO:0006730">
    <property type="term" value="P:one-carbon metabolic process"/>
    <property type="evidence" value="ECO:0007669"/>
    <property type="project" value="UniProtKB-KW"/>
</dbReference>
<evidence type="ECO:0000313" key="11">
    <source>
        <dbReference type="Proteomes" id="UP001139353"/>
    </source>
</evidence>